<evidence type="ECO:0000256" key="1">
    <source>
        <dbReference type="SAM" id="MobiDB-lite"/>
    </source>
</evidence>
<dbReference type="EMBL" id="KN838690">
    <property type="protein sequence ID" value="KIJ97539.1"/>
    <property type="molecule type" value="Genomic_DNA"/>
</dbReference>
<feature type="region of interest" description="Disordered" evidence="1">
    <location>
        <begin position="246"/>
        <end position="286"/>
    </location>
</feature>
<dbReference type="InterPro" id="IPR018786">
    <property type="entry name" value="Mit_KHE1"/>
</dbReference>
<reference evidence="3" key="2">
    <citation type="submission" date="2015-01" db="EMBL/GenBank/DDBJ databases">
        <title>Evolutionary Origins and Diversification of the Mycorrhizal Mutualists.</title>
        <authorList>
            <consortium name="DOE Joint Genome Institute"/>
            <consortium name="Mycorrhizal Genomics Consortium"/>
            <person name="Kohler A."/>
            <person name="Kuo A."/>
            <person name="Nagy L.G."/>
            <person name="Floudas D."/>
            <person name="Copeland A."/>
            <person name="Barry K.W."/>
            <person name="Cichocki N."/>
            <person name="Veneault-Fourrey C."/>
            <person name="LaButti K."/>
            <person name="Lindquist E.A."/>
            <person name="Lipzen A."/>
            <person name="Lundell T."/>
            <person name="Morin E."/>
            <person name="Murat C."/>
            <person name="Riley R."/>
            <person name="Ohm R."/>
            <person name="Sun H."/>
            <person name="Tunlid A."/>
            <person name="Henrissat B."/>
            <person name="Grigoriev I.V."/>
            <person name="Hibbett D.S."/>
            <person name="Martin F."/>
        </authorList>
    </citation>
    <scope>NUCLEOTIDE SEQUENCE [LARGE SCALE GENOMIC DNA]</scope>
    <source>
        <strain evidence="3">LaAM-08-1</strain>
    </source>
</reference>
<name>A0A0C9WLU4_9AGAR</name>
<gene>
    <name evidence="2" type="ORF">K443DRAFT_681427</name>
</gene>
<evidence type="ECO:0008006" key="4">
    <source>
        <dbReference type="Google" id="ProtNLM"/>
    </source>
</evidence>
<dbReference type="STRING" id="1095629.A0A0C9WLU4"/>
<dbReference type="PANTHER" id="PTHR28062:SF1">
    <property type="entry name" value="TRANSMEMBRANE PROTEIN"/>
    <property type="match status" value="1"/>
</dbReference>
<sequence length="328" mass="36518">MSIIPPASKSIVQQALRKPRIISIPLARPRPSAKLDRLLTYYQFQLNERPKPPDPQGGIGNWLTGKATAMWAGFGKAEGWRRRTYEYGERLMDRMDFEELALRSIDPSLGPSIKHPGGGRALLGKDKGKEKESAETESLSIPFLYPPSLTSSSGALGHLRWHVEHRISRHRKGLYMWGAVTPLTFPLKFIPIIPNLPFFFCVWRCWSHYNALKASEYLKTLLDNNLIVPEASQVLDGIYNEFSPLTSTSSLSPSTTPPPPSDAESKSSLSFSGFDPPSPGDRHALLLTPDAVPPLLAKFELTEEKAGADLYRAIEQARLRVESGKLET</sequence>
<dbReference type="PANTHER" id="PTHR28062">
    <property type="entry name" value="K+-H+ EXCHANGE-LIKE PROTEIN"/>
    <property type="match status" value="1"/>
</dbReference>
<proteinExistence type="predicted"/>
<accession>A0A0C9WLU4</accession>
<dbReference type="GO" id="GO:0006813">
    <property type="term" value="P:potassium ion transport"/>
    <property type="evidence" value="ECO:0007669"/>
    <property type="project" value="TreeGrafter"/>
</dbReference>
<dbReference type="AlphaFoldDB" id="A0A0C9WLU4"/>
<dbReference type="GO" id="GO:1902600">
    <property type="term" value="P:proton transmembrane transport"/>
    <property type="evidence" value="ECO:0007669"/>
    <property type="project" value="TreeGrafter"/>
</dbReference>
<evidence type="ECO:0000313" key="3">
    <source>
        <dbReference type="Proteomes" id="UP000054477"/>
    </source>
</evidence>
<organism evidence="2 3">
    <name type="scientific">Laccaria amethystina LaAM-08-1</name>
    <dbReference type="NCBI Taxonomy" id="1095629"/>
    <lineage>
        <taxon>Eukaryota</taxon>
        <taxon>Fungi</taxon>
        <taxon>Dikarya</taxon>
        <taxon>Basidiomycota</taxon>
        <taxon>Agaricomycotina</taxon>
        <taxon>Agaricomycetes</taxon>
        <taxon>Agaricomycetidae</taxon>
        <taxon>Agaricales</taxon>
        <taxon>Agaricineae</taxon>
        <taxon>Hydnangiaceae</taxon>
        <taxon>Laccaria</taxon>
    </lineage>
</organism>
<evidence type="ECO:0000313" key="2">
    <source>
        <dbReference type="EMBL" id="KIJ97539.1"/>
    </source>
</evidence>
<reference evidence="2 3" key="1">
    <citation type="submission" date="2014-04" db="EMBL/GenBank/DDBJ databases">
        <authorList>
            <consortium name="DOE Joint Genome Institute"/>
            <person name="Kuo A."/>
            <person name="Kohler A."/>
            <person name="Nagy L.G."/>
            <person name="Floudas D."/>
            <person name="Copeland A."/>
            <person name="Barry K.W."/>
            <person name="Cichocki N."/>
            <person name="Veneault-Fourrey C."/>
            <person name="LaButti K."/>
            <person name="Lindquist E.A."/>
            <person name="Lipzen A."/>
            <person name="Lundell T."/>
            <person name="Morin E."/>
            <person name="Murat C."/>
            <person name="Sun H."/>
            <person name="Tunlid A."/>
            <person name="Henrissat B."/>
            <person name="Grigoriev I.V."/>
            <person name="Hibbett D.S."/>
            <person name="Martin F."/>
            <person name="Nordberg H.P."/>
            <person name="Cantor M.N."/>
            <person name="Hua S.X."/>
        </authorList>
    </citation>
    <scope>NUCLEOTIDE SEQUENCE [LARGE SCALE GENOMIC DNA]</scope>
    <source>
        <strain evidence="2 3">LaAM-08-1</strain>
    </source>
</reference>
<dbReference type="HOGENOM" id="CLU_043838_1_0_1"/>
<dbReference type="GO" id="GO:0005743">
    <property type="term" value="C:mitochondrial inner membrane"/>
    <property type="evidence" value="ECO:0007669"/>
    <property type="project" value="TreeGrafter"/>
</dbReference>
<keyword evidence="3" id="KW-1185">Reference proteome</keyword>
<dbReference type="Pfam" id="PF10173">
    <property type="entry name" value="Mit_KHE1"/>
    <property type="match status" value="1"/>
</dbReference>
<dbReference type="OrthoDB" id="5562676at2759"/>
<feature type="region of interest" description="Disordered" evidence="1">
    <location>
        <begin position="110"/>
        <end position="129"/>
    </location>
</feature>
<protein>
    <recommendedName>
        <fullName evidence="4">Mitochondrial K+-H+ exchange-related-domain-containing protein</fullName>
    </recommendedName>
</protein>
<dbReference type="Proteomes" id="UP000054477">
    <property type="component" value="Unassembled WGS sequence"/>
</dbReference>